<sequence length="342" mass="39002">MSLATVGAAVLVLCIVAYAMSHATDSDVDLHDPEIFQERKNLYRNKRDDFRRNFRAMEELREWKAKNDDYDYVELRAAPDSVKLHDASQRASIFISKVWNADRTIARHSSSGMIPPNLVGKATGSKPFAKSDTWFSEFESHNPSSLILSESQDSYIIGNLASYDKRQYPEFKPGENTPEGQGFGHCLVISRKRIFNVVDPDATANHSAMLKEMKEHFITFWKTEDGSPKLLRRVRSTFDEQNTKLASNDRNAESCESLRSTLIKDFDMLSNSFLRCNPDDFEFAFHAYPANSVGHLHMHVFPKNSDLRKFSTKSHDWKTIPIEAVLEVEEEDPRALVERGSG</sequence>
<evidence type="ECO:0000313" key="3">
    <source>
        <dbReference type="Proteomes" id="UP000593566"/>
    </source>
</evidence>
<comment type="caution">
    <text evidence="2">The sequence shown here is derived from an EMBL/GenBank/DDBJ whole genome shotgun (WGS) entry which is preliminary data.</text>
</comment>
<gene>
    <name evidence="2" type="ORF">HO133_002415</name>
</gene>
<evidence type="ECO:0008006" key="4">
    <source>
        <dbReference type="Google" id="ProtNLM"/>
    </source>
</evidence>
<dbReference type="RefSeq" id="XP_037150994.1">
    <property type="nucleotide sequence ID" value="XM_037293341.1"/>
</dbReference>
<name>A0A8H6CE45_9LECA</name>
<dbReference type="EMBL" id="JACCJB010000014">
    <property type="protein sequence ID" value="KAF6221559.1"/>
    <property type="molecule type" value="Genomic_DNA"/>
</dbReference>
<accession>A0A8H6CE45</accession>
<feature type="chain" id="PRO_5034897553" description="HIT domain-containing protein" evidence="1">
    <location>
        <begin position="20"/>
        <end position="342"/>
    </location>
</feature>
<evidence type="ECO:0000313" key="2">
    <source>
        <dbReference type="EMBL" id="KAF6221559.1"/>
    </source>
</evidence>
<feature type="signal peptide" evidence="1">
    <location>
        <begin position="1"/>
        <end position="19"/>
    </location>
</feature>
<dbReference type="InterPro" id="IPR036265">
    <property type="entry name" value="HIT-like_sf"/>
</dbReference>
<organism evidence="2 3">
    <name type="scientific">Letharia lupina</name>
    <dbReference type="NCBI Taxonomy" id="560253"/>
    <lineage>
        <taxon>Eukaryota</taxon>
        <taxon>Fungi</taxon>
        <taxon>Dikarya</taxon>
        <taxon>Ascomycota</taxon>
        <taxon>Pezizomycotina</taxon>
        <taxon>Lecanoromycetes</taxon>
        <taxon>OSLEUM clade</taxon>
        <taxon>Lecanoromycetidae</taxon>
        <taxon>Lecanorales</taxon>
        <taxon>Lecanorineae</taxon>
        <taxon>Parmeliaceae</taxon>
        <taxon>Letharia</taxon>
    </lineage>
</organism>
<protein>
    <recommendedName>
        <fullName evidence="4">HIT domain-containing protein</fullName>
    </recommendedName>
</protein>
<proteinExistence type="predicted"/>
<keyword evidence="3" id="KW-1185">Reference proteome</keyword>
<dbReference type="AlphaFoldDB" id="A0A8H6CE45"/>
<dbReference type="Gene3D" id="3.30.428.10">
    <property type="entry name" value="HIT-like"/>
    <property type="match status" value="1"/>
</dbReference>
<reference evidence="2 3" key="1">
    <citation type="journal article" date="2020" name="Genomics">
        <title>Complete, high-quality genomes from long-read metagenomic sequencing of two wolf lichen thalli reveals enigmatic genome architecture.</title>
        <authorList>
            <person name="McKenzie S.K."/>
            <person name="Walston R.F."/>
            <person name="Allen J.L."/>
        </authorList>
    </citation>
    <scope>NUCLEOTIDE SEQUENCE [LARGE SCALE GENOMIC DNA]</scope>
    <source>
        <strain evidence="2">WasteWater1</strain>
    </source>
</reference>
<dbReference type="Proteomes" id="UP000593566">
    <property type="component" value="Unassembled WGS sequence"/>
</dbReference>
<keyword evidence="1" id="KW-0732">Signal</keyword>
<dbReference type="SUPFAM" id="SSF54197">
    <property type="entry name" value="HIT-like"/>
    <property type="match status" value="2"/>
</dbReference>
<evidence type="ECO:0000256" key="1">
    <source>
        <dbReference type="SAM" id="SignalP"/>
    </source>
</evidence>
<dbReference type="GeneID" id="59330828"/>